<comment type="caution">
    <text evidence="2">The sequence shown here is derived from an EMBL/GenBank/DDBJ whole genome shotgun (WGS) entry which is preliminary data.</text>
</comment>
<reference evidence="2 3" key="1">
    <citation type="journal article" date="2018" name="Front. Microbiol.">
        <title>Prospects for Fungal Bioremediation of Acidic Radioactive Waste Sites: Characterization and Genome Sequence of Rhodotorula taiwanensis MD1149.</title>
        <authorList>
            <person name="Tkavc R."/>
            <person name="Matrosova V.Y."/>
            <person name="Grichenko O.E."/>
            <person name="Gostincar C."/>
            <person name="Volpe R.P."/>
            <person name="Klimenkova P."/>
            <person name="Gaidamakova E.K."/>
            <person name="Zhou C.E."/>
            <person name="Stewart B.J."/>
            <person name="Lyman M.G."/>
            <person name="Malfatti S.A."/>
            <person name="Rubinfeld B."/>
            <person name="Courtot M."/>
            <person name="Singh J."/>
            <person name="Dalgard C.L."/>
            <person name="Hamilton T."/>
            <person name="Frey K.G."/>
            <person name="Gunde-Cimerman N."/>
            <person name="Dugan L."/>
            <person name="Daly M.J."/>
        </authorList>
    </citation>
    <scope>NUCLEOTIDE SEQUENCE [LARGE SCALE GENOMIC DNA]</scope>
    <source>
        <strain evidence="2 3">MD1149</strain>
    </source>
</reference>
<dbReference type="AlphaFoldDB" id="A0A2S5B8B5"/>
<feature type="transmembrane region" description="Helical" evidence="1">
    <location>
        <begin position="185"/>
        <end position="207"/>
    </location>
</feature>
<keyword evidence="3" id="KW-1185">Reference proteome</keyword>
<gene>
    <name evidence="2" type="ORF">BMF94_3995</name>
</gene>
<organism evidence="2 3">
    <name type="scientific">Rhodotorula taiwanensis</name>
    <dbReference type="NCBI Taxonomy" id="741276"/>
    <lineage>
        <taxon>Eukaryota</taxon>
        <taxon>Fungi</taxon>
        <taxon>Dikarya</taxon>
        <taxon>Basidiomycota</taxon>
        <taxon>Pucciniomycotina</taxon>
        <taxon>Microbotryomycetes</taxon>
        <taxon>Sporidiobolales</taxon>
        <taxon>Sporidiobolaceae</taxon>
        <taxon>Rhodotorula</taxon>
    </lineage>
</organism>
<dbReference type="Proteomes" id="UP000237144">
    <property type="component" value="Unassembled WGS sequence"/>
</dbReference>
<keyword evidence="1" id="KW-1133">Transmembrane helix</keyword>
<dbReference type="OrthoDB" id="2525509at2759"/>
<keyword evidence="1" id="KW-0472">Membrane</keyword>
<evidence type="ECO:0000313" key="2">
    <source>
        <dbReference type="EMBL" id="POY73009.1"/>
    </source>
</evidence>
<protein>
    <submittedName>
        <fullName evidence="2">Uncharacterized protein</fullName>
    </submittedName>
</protein>
<dbReference type="EMBL" id="PJQD01000043">
    <property type="protein sequence ID" value="POY73009.1"/>
    <property type="molecule type" value="Genomic_DNA"/>
</dbReference>
<evidence type="ECO:0000313" key="3">
    <source>
        <dbReference type="Proteomes" id="UP000237144"/>
    </source>
</evidence>
<keyword evidence="1" id="KW-0812">Transmembrane</keyword>
<feature type="transmembrane region" description="Helical" evidence="1">
    <location>
        <begin position="230"/>
        <end position="251"/>
    </location>
</feature>
<proteinExistence type="predicted"/>
<evidence type="ECO:0000256" key="1">
    <source>
        <dbReference type="SAM" id="Phobius"/>
    </source>
</evidence>
<sequence>MTTKAPASAALLAQAVGDVAPFLGSSNRPTPSLELTEDQAMLGAAAPDTTGAGTGDGVQLSLPSTSESWTELAVGPLGSTRRLVSFHLTALVISTLVRSASFSPKLGFGNYLLENLAPVERDGVRWAWILALRAAEIVIGARVWRRVRGAAKHDGALFGFMLALVSRVPLYTFEHSYFLLSTQTVGVLLLIDTLTFGAAFSLLPRLLPHPPAPRPTLSVFDRLAADPNQYLNILFALGLATTTTALGSFVLERFGGRKFIEHNVFEAVVPSYLMRDQLTTSEVLAHPSWTIPALRTYDAAEHLSMHAHLVHSLGSNLPLLPLALAIPSALLGPQRLALLTFALVGLPSAFILWDVLPLTTIGAFSTGIALGIRQAWSSFVIAWTLESLRRTKSVKNVKIVVYDQQVGVEGEEVADVIATTVDATLITDASEQGMATASAVGATRTSPRRKAVLKGEVQL</sequence>
<name>A0A2S5B8B5_9BASI</name>
<accession>A0A2S5B8B5</accession>